<dbReference type="Proteomes" id="UP001142610">
    <property type="component" value="Unassembled WGS sequence"/>
</dbReference>
<reference evidence="2" key="1">
    <citation type="submission" date="2022-07" db="EMBL/GenBank/DDBJ databases">
        <title>Parvularcula maris sp. nov., an algicidal bacterium isolated from seawater.</title>
        <authorList>
            <person name="Li F."/>
        </authorList>
    </citation>
    <scope>NUCLEOTIDE SEQUENCE</scope>
    <source>
        <strain evidence="2">BGMRC 0090</strain>
    </source>
</reference>
<protein>
    <submittedName>
        <fullName evidence="2">Tellurite resistance TerB family protein</fullName>
    </submittedName>
</protein>
<feature type="domain" description="Co-chaperone DjlA N-terminal" evidence="1">
    <location>
        <begin position="12"/>
        <end position="129"/>
    </location>
</feature>
<evidence type="ECO:0000313" key="2">
    <source>
        <dbReference type="EMBL" id="MCQ8184149.1"/>
    </source>
</evidence>
<comment type="caution">
    <text evidence="2">The sequence shown here is derived from an EMBL/GenBank/DDBJ whole genome shotgun (WGS) entry which is preliminary data.</text>
</comment>
<dbReference type="RefSeq" id="WP_256617956.1">
    <property type="nucleotide sequence ID" value="NZ_JANIBC010000001.1"/>
</dbReference>
<sequence length="144" mass="15358">MASPVPQLSAQEAIIYLMVMASAVDGSINPSELMTIGRVVRSFPLFSKDHEDKLVEISEEAGALMGSDGGLHKVIHAAAEALPEHLAETAYAAVVDVVTADESLNPEEIRMLELIRDGLKISDDGAAAIEHAARARHMTMEAPL</sequence>
<proteinExistence type="predicted"/>
<accession>A0A9X2L737</accession>
<organism evidence="2 3">
    <name type="scientific">Parvularcula maris</name>
    <dbReference type="NCBI Taxonomy" id="2965077"/>
    <lineage>
        <taxon>Bacteria</taxon>
        <taxon>Pseudomonadati</taxon>
        <taxon>Pseudomonadota</taxon>
        <taxon>Alphaproteobacteria</taxon>
        <taxon>Parvularculales</taxon>
        <taxon>Parvularculaceae</taxon>
        <taxon>Parvularcula</taxon>
    </lineage>
</organism>
<dbReference type="EMBL" id="JANIBC010000001">
    <property type="protein sequence ID" value="MCQ8184149.1"/>
    <property type="molecule type" value="Genomic_DNA"/>
</dbReference>
<dbReference type="InterPro" id="IPR007791">
    <property type="entry name" value="DjlA_N"/>
</dbReference>
<dbReference type="Pfam" id="PF05099">
    <property type="entry name" value="TerB"/>
    <property type="match status" value="1"/>
</dbReference>
<dbReference type="AlphaFoldDB" id="A0A9X2L737"/>
<name>A0A9X2L737_9PROT</name>
<dbReference type="Gene3D" id="1.10.3680.10">
    <property type="entry name" value="TerB-like"/>
    <property type="match status" value="1"/>
</dbReference>
<dbReference type="InterPro" id="IPR029024">
    <property type="entry name" value="TerB-like"/>
</dbReference>
<evidence type="ECO:0000259" key="1">
    <source>
        <dbReference type="Pfam" id="PF05099"/>
    </source>
</evidence>
<gene>
    <name evidence="2" type="ORF">NOG11_01995</name>
</gene>
<dbReference type="SUPFAM" id="SSF158682">
    <property type="entry name" value="TerB-like"/>
    <property type="match status" value="1"/>
</dbReference>
<evidence type="ECO:0000313" key="3">
    <source>
        <dbReference type="Proteomes" id="UP001142610"/>
    </source>
</evidence>
<dbReference type="CDD" id="cd07176">
    <property type="entry name" value="terB"/>
    <property type="match status" value="1"/>
</dbReference>
<keyword evidence="3" id="KW-1185">Reference proteome</keyword>